<accession>A0ABU1IVR3</accession>
<keyword evidence="4" id="KW-1185">Reference proteome</keyword>
<dbReference type="GO" id="GO:0004805">
    <property type="term" value="F:trehalose-phosphatase activity"/>
    <property type="evidence" value="ECO:0007669"/>
    <property type="project" value="UniProtKB-EC"/>
</dbReference>
<dbReference type="Proteomes" id="UP001185028">
    <property type="component" value="Unassembled WGS sequence"/>
</dbReference>
<dbReference type="Gene3D" id="3.40.50.1000">
    <property type="entry name" value="HAD superfamily/HAD-like"/>
    <property type="match status" value="1"/>
</dbReference>
<dbReference type="NCBIfam" id="TIGR00685">
    <property type="entry name" value="T6PP"/>
    <property type="match status" value="1"/>
</dbReference>
<dbReference type="Pfam" id="PF00982">
    <property type="entry name" value="Glyco_transf_20"/>
    <property type="match status" value="1"/>
</dbReference>
<evidence type="ECO:0000313" key="3">
    <source>
        <dbReference type="EMBL" id="MDR6243016.1"/>
    </source>
</evidence>
<proteinExistence type="inferred from homology"/>
<evidence type="ECO:0000313" key="4">
    <source>
        <dbReference type="Proteomes" id="UP001185028"/>
    </source>
</evidence>
<dbReference type="InterPro" id="IPR001830">
    <property type="entry name" value="Glyco_trans_20"/>
</dbReference>
<sequence length="746" mass="86225">MSKIIFVSNRLPVTVKKHESDLQYSKSIGGLATGLKSYHEQGDTIWAGWPGVSSDDLNEQDMQTIDSELREQYNCLPIFLSEEEIEQYYEGFCNETIWPLFHYFTNIAEYNSETWEAYKRVNQKFFDSIDPIIEPNDTIWIHDYQLMLLPQMIREKYPDTQIGFFLHIPFPSFEIYRLLIWREEILRGLLGANLIGFHTYDYVRHFLSSVRRLLGKEHNLYKINYETYSVQVEAFPMGIDYDFFAKSSGTDNLSSEARDFIESTRTVQNIISVDRLDYTKGLPERIKAFKQFLQKYPEYREKVRLNLIVAPSRVGVEAYDELKSEIEGLVSAVNGQFGTVSWMPVWFFFRTFSQEDLIAFYRNSDVLLVTPLRDGMNLVAKEYIAARSDYKGMLVMSETAGAASELGEAVIVNANDYGAIAAGIKTALDMPDHEKIERNKMLHRRISRYNVKFWADEFLEALKNTAESHVETKDLVDIKSEPSMVETAYMKGKDRVLFLDYDGTLVGFKPTPDQARPDEELRSILSELCADPHNTVVIITGRDRDVMENWLGDLDLYIIASHGLWLRQPQGEWKMTMSVDNDWKDSVRHVLEMYTDRTPGSLIEEKEYSLAWHYRQCEPEIGIQKRNELREALISITQSMSLGILEGNKVLEIKDTRMNKGHGAHQMLQTKDFDFIFGVGDDHTDEDLFIELPDDAFSIKVGAGNTNANYRLKSFRNIRQLLKRFIELSRKEVGEAKEAKEAEAGK</sequence>
<dbReference type="EC" id="2.4.1.15" evidence="3"/>
<dbReference type="NCBIfam" id="TIGR01484">
    <property type="entry name" value="HAD-SF-IIB"/>
    <property type="match status" value="1"/>
</dbReference>
<reference evidence="3 4" key="1">
    <citation type="submission" date="2023-07" db="EMBL/GenBank/DDBJ databases">
        <title>Genomic Encyclopedia of Type Strains, Phase IV (KMG-IV): sequencing the most valuable type-strain genomes for metagenomic binning, comparative biology and taxonomic classification.</title>
        <authorList>
            <person name="Goeker M."/>
        </authorList>
    </citation>
    <scope>NUCLEOTIDE SEQUENCE [LARGE SCALE GENOMIC DNA]</scope>
    <source>
        <strain evidence="3 4">DSM 22170</strain>
    </source>
</reference>
<dbReference type="CDD" id="cd01627">
    <property type="entry name" value="HAD_TPP"/>
    <property type="match status" value="1"/>
</dbReference>
<protein>
    <submittedName>
        <fullName evidence="3">Trehalose 6-phosphate synthase/phosphatase</fullName>
        <ecNumber evidence="3">2.4.1.15</ecNumber>
        <ecNumber evidence="3">3.1.3.12</ecNumber>
    </submittedName>
</protein>
<evidence type="ECO:0000256" key="1">
    <source>
        <dbReference type="ARBA" id="ARBA00006330"/>
    </source>
</evidence>
<dbReference type="PANTHER" id="PTHR10788:SF106">
    <property type="entry name" value="BCDNA.GH08860"/>
    <property type="match status" value="1"/>
</dbReference>
<gene>
    <name evidence="3" type="ORF">JOC58_000901</name>
</gene>
<dbReference type="SUPFAM" id="SSF56784">
    <property type="entry name" value="HAD-like"/>
    <property type="match status" value="1"/>
</dbReference>
<dbReference type="Gene3D" id="3.30.70.1020">
    <property type="entry name" value="Trehalose-6-phosphate phosphatase related protein, domain 2"/>
    <property type="match status" value="1"/>
</dbReference>
<comment type="similarity">
    <text evidence="1">In the C-terminal section; belongs to the trehalose phosphatase family.</text>
</comment>
<dbReference type="SUPFAM" id="SSF53756">
    <property type="entry name" value="UDP-Glycosyltransferase/glycogen phosphorylase"/>
    <property type="match status" value="1"/>
</dbReference>
<keyword evidence="3" id="KW-0808">Transferase</keyword>
<dbReference type="CDD" id="cd03788">
    <property type="entry name" value="GT20_TPS"/>
    <property type="match status" value="1"/>
</dbReference>
<dbReference type="EMBL" id="JAVDQH010000003">
    <property type="protein sequence ID" value="MDR6243016.1"/>
    <property type="molecule type" value="Genomic_DNA"/>
</dbReference>
<organism evidence="3 4">
    <name type="scientific">Paenibacillus hunanensis</name>
    <dbReference type="NCBI Taxonomy" id="539262"/>
    <lineage>
        <taxon>Bacteria</taxon>
        <taxon>Bacillati</taxon>
        <taxon>Bacillota</taxon>
        <taxon>Bacilli</taxon>
        <taxon>Bacillales</taxon>
        <taxon>Paenibacillaceae</taxon>
        <taxon>Paenibacillus</taxon>
    </lineage>
</organism>
<dbReference type="EC" id="3.1.3.12" evidence="3"/>
<keyword evidence="3" id="KW-0328">Glycosyltransferase</keyword>
<dbReference type="InterPro" id="IPR023214">
    <property type="entry name" value="HAD_sf"/>
</dbReference>
<dbReference type="GO" id="GO:0003825">
    <property type="term" value="F:alpha,alpha-trehalose-phosphate synthase (UDP-forming) activity"/>
    <property type="evidence" value="ECO:0007669"/>
    <property type="project" value="UniProtKB-EC"/>
</dbReference>
<dbReference type="PANTHER" id="PTHR10788">
    <property type="entry name" value="TREHALOSE-6-PHOSPHATE SYNTHASE"/>
    <property type="match status" value="1"/>
</dbReference>
<keyword evidence="3" id="KW-0378">Hydrolase</keyword>
<comment type="caution">
    <text evidence="3">The sequence shown here is derived from an EMBL/GenBank/DDBJ whole genome shotgun (WGS) entry which is preliminary data.</text>
</comment>
<name>A0ABU1IVR3_9BACL</name>
<dbReference type="InterPro" id="IPR036412">
    <property type="entry name" value="HAD-like_sf"/>
</dbReference>
<dbReference type="Pfam" id="PF02358">
    <property type="entry name" value="Trehalose_PPase"/>
    <property type="match status" value="1"/>
</dbReference>
<comment type="similarity">
    <text evidence="2">Belongs to the glycosyltransferase 20 family.</text>
</comment>
<dbReference type="InterPro" id="IPR003337">
    <property type="entry name" value="Trehalose_PPase"/>
</dbReference>
<dbReference type="RefSeq" id="WP_188775517.1">
    <property type="nucleotide sequence ID" value="NZ_BMMB01000004.1"/>
</dbReference>
<dbReference type="NCBIfam" id="NF011071">
    <property type="entry name" value="PRK14501.1"/>
    <property type="match status" value="1"/>
</dbReference>
<dbReference type="InterPro" id="IPR006379">
    <property type="entry name" value="HAD-SF_hydro_IIB"/>
</dbReference>
<dbReference type="Gene3D" id="3.40.50.2000">
    <property type="entry name" value="Glycogen Phosphorylase B"/>
    <property type="match status" value="2"/>
</dbReference>
<evidence type="ECO:0000256" key="2">
    <source>
        <dbReference type="ARBA" id="ARBA00008799"/>
    </source>
</evidence>